<proteinExistence type="predicted"/>
<evidence type="ECO:0000313" key="1">
    <source>
        <dbReference type="EMBL" id="MFC5848020.1"/>
    </source>
</evidence>
<reference evidence="2" key="1">
    <citation type="journal article" date="2019" name="Int. J. Syst. Evol. Microbiol.">
        <title>The Global Catalogue of Microorganisms (GCM) 10K type strain sequencing project: providing services to taxonomists for standard genome sequencing and annotation.</title>
        <authorList>
            <consortium name="The Broad Institute Genomics Platform"/>
            <consortium name="The Broad Institute Genome Sequencing Center for Infectious Disease"/>
            <person name="Wu L."/>
            <person name="Ma J."/>
        </authorList>
    </citation>
    <scope>NUCLEOTIDE SEQUENCE [LARGE SCALE GENOMIC DNA]</scope>
    <source>
        <strain evidence="2">CGMCC 1.15053</strain>
    </source>
</reference>
<dbReference type="RefSeq" id="WP_380047680.1">
    <property type="nucleotide sequence ID" value="NZ_JBHSOH010000006.1"/>
</dbReference>
<name>A0ABW1DIJ9_9DEIO</name>
<protein>
    <recommendedName>
        <fullName evidence="3">A-factor biosynthesis hotdog domain-containing protein</fullName>
    </recommendedName>
</protein>
<accession>A0ABW1DIJ9</accession>
<evidence type="ECO:0008006" key="3">
    <source>
        <dbReference type="Google" id="ProtNLM"/>
    </source>
</evidence>
<comment type="caution">
    <text evidence="1">The sequence shown here is derived from an EMBL/GenBank/DDBJ whole genome shotgun (WGS) entry which is preliminary data.</text>
</comment>
<sequence length="292" mass="30761">MLDASRATALTTFDQVEVADLLQRICVRPPYFALEGLRWQAGEFMATAVADRSPTAEAGPMQASEISRHAAICGLSAVALGFDDDDRRYYLAQDATYTGHVNGAPYGSVVTFAAVVVERNKRQAVAAITATAGGQALAHLQVTYTILSEASFTRLFRAKYVPADGGGTPGVMPEPPMGEIVMRGHTASMTLECVPRDVCAGHFEHFPAMPVAILMGQLGMVAATQFPGPYRVAAAVMSARDFCWAGERACFEVTPQGDGVFACAATASASVVSEMTLSLVSAGVPQEQASEA</sequence>
<dbReference type="SUPFAM" id="SSF54637">
    <property type="entry name" value="Thioesterase/thiol ester dehydrase-isomerase"/>
    <property type="match status" value="1"/>
</dbReference>
<dbReference type="InterPro" id="IPR029069">
    <property type="entry name" value="HotDog_dom_sf"/>
</dbReference>
<dbReference type="Proteomes" id="UP001595979">
    <property type="component" value="Unassembled WGS sequence"/>
</dbReference>
<keyword evidence="2" id="KW-1185">Reference proteome</keyword>
<gene>
    <name evidence="1" type="ORF">ACFPQ6_06825</name>
</gene>
<evidence type="ECO:0000313" key="2">
    <source>
        <dbReference type="Proteomes" id="UP001595979"/>
    </source>
</evidence>
<organism evidence="1 2">
    <name type="scientific">Deinococcus petrolearius</name>
    <dbReference type="NCBI Taxonomy" id="1751295"/>
    <lineage>
        <taxon>Bacteria</taxon>
        <taxon>Thermotogati</taxon>
        <taxon>Deinococcota</taxon>
        <taxon>Deinococci</taxon>
        <taxon>Deinococcales</taxon>
        <taxon>Deinococcaceae</taxon>
        <taxon>Deinococcus</taxon>
    </lineage>
</organism>
<dbReference type="EMBL" id="JBHSOH010000006">
    <property type="protein sequence ID" value="MFC5848020.1"/>
    <property type="molecule type" value="Genomic_DNA"/>
</dbReference>